<name>A0A6J5TAT3_9CAUD</name>
<reference evidence="1" key="1">
    <citation type="submission" date="2020-05" db="EMBL/GenBank/DDBJ databases">
        <authorList>
            <person name="Chiriac C."/>
            <person name="Salcher M."/>
            <person name="Ghai R."/>
            <person name="Kavagutti S V."/>
        </authorList>
    </citation>
    <scope>NUCLEOTIDE SEQUENCE</scope>
</reference>
<sequence>MNVTIHDNVSMQARIVWDEERRVVAFTKKVDLDNLCHYIEFLPKWGSYPDVTT</sequence>
<accession>A0A6J5TAT3</accession>
<gene>
    <name evidence="1" type="ORF">UFOVP67_45</name>
</gene>
<organism evidence="1">
    <name type="scientific">uncultured Caudovirales phage</name>
    <dbReference type="NCBI Taxonomy" id="2100421"/>
    <lineage>
        <taxon>Viruses</taxon>
        <taxon>Duplodnaviria</taxon>
        <taxon>Heunggongvirae</taxon>
        <taxon>Uroviricota</taxon>
        <taxon>Caudoviricetes</taxon>
        <taxon>Peduoviridae</taxon>
        <taxon>Maltschvirus</taxon>
        <taxon>Maltschvirus maltsch</taxon>
    </lineage>
</organism>
<dbReference type="EMBL" id="LR797823">
    <property type="protein sequence ID" value="CAB4241314.1"/>
    <property type="molecule type" value="Genomic_DNA"/>
</dbReference>
<evidence type="ECO:0000313" key="1">
    <source>
        <dbReference type="EMBL" id="CAB4241314.1"/>
    </source>
</evidence>
<protein>
    <submittedName>
        <fullName evidence="1">Uncharacterized protein</fullName>
    </submittedName>
</protein>
<proteinExistence type="predicted"/>